<dbReference type="AlphaFoldDB" id="A0A162DBL6"/>
<dbReference type="STRING" id="35525.A0A162DBL6"/>
<dbReference type="InterPro" id="IPR041588">
    <property type="entry name" value="Integrase_H2C2"/>
</dbReference>
<keyword evidence="6" id="KW-1185">Reference proteome</keyword>
<dbReference type="InterPro" id="IPR001584">
    <property type="entry name" value="Integrase_cat-core"/>
</dbReference>
<dbReference type="GO" id="GO:0003964">
    <property type="term" value="F:RNA-directed DNA polymerase activity"/>
    <property type="evidence" value="ECO:0007669"/>
    <property type="project" value="UniProtKB-EC"/>
</dbReference>
<dbReference type="Pfam" id="PF17921">
    <property type="entry name" value="Integrase_H2C2"/>
    <property type="match status" value="1"/>
</dbReference>
<feature type="region of interest" description="Disordered" evidence="2">
    <location>
        <begin position="49"/>
        <end position="69"/>
    </location>
</feature>
<dbReference type="EMBL" id="LRGB01002937">
    <property type="protein sequence ID" value="KZS05415.1"/>
    <property type="molecule type" value="Genomic_DNA"/>
</dbReference>
<feature type="transmembrane region" description="Helical" evidence="3">
    <location>
        <begin position="1179"/>
        <end position="1197"/>
    </location>
</feature>
<feature type="region of interest" description="Disordered" evidence="2">
    <location>
        <begin position="1133"/>
        <end position="1171"/>
    </location>
</feature>
<dbReference type="PANTHER" id="PTHR37984:SF7">
    <property type="entry name" value="INTEGRASE CATALYTIC DOMAIN-CONTAINING PROTEIN"/>
    <property type="match status" value="1"/>
</dbReference>
<dbReference type="EC" id="2.7.7.49" evidence="1"/>
<name>A0A162DBL6_9CRUS</name>
<dbReference type="Gene3D" id="3.30.70.270">
    <property type="match status" value="3"/>
</dbReference>
<dbReference type="InterPro" id="IPR012337">
    <property type="entry name" value="RNaseH-like_sf"/>
</dbReference>
<dbReference type="Gene3D" id="3.30.420.10">
    <property type="entry name" value="Ribonuclease H-like superfamily/Ribonuclease H"/>
    <property type="match status" value="1"/>
</dbReference>
<dbReference type="InterPro" id="IPR043128">
    <property type="entry name" value="Rev_trsase/Diguanyl_cyclase"/>
</dbReference>
<evidence type="ECO:0000313" key="6">
    <source>
        <dbReference type="Proteomes" id="UP000076858"/>
    </source>
</evidence>
<dbReference type="OrthoDB" id="6379273at2759"/>
<feature type="domain" description="Integrase catalytic" evidence="4">
    <location>
        <begin position="842"/>
        <end position="997"/>
    </location>
</feature>
<organism evidence="5 6">
    <name type="scientific">Daphnia magna</name>
    <dbReference type="NCBI Taxonomy" id="35525"/>
    <lineage>
        <taxon>Eukaryota</taxon>
        <taxon>Metazoa</taxon>
        <taxon>Ecdysozoa</taxon>
        <taxon>Arthropoda</taxon>
        <taxon>Crustacea</taxon>
        <taxon>Branchiopoda</taxon>
        <taxon>Diplostraca</taxon>
        <taxon>Cladocera</taxon>
        <taxon>Anomopoda</taxon>
        <taxon>Daphniidae</taxon>
        <taxon>Daphnia</taxon>
    </lineage>
</organism>
<comment type="caution">
    <text evidence="5">The sequence shown here is derived from an EMBL/GenBank/DDBJ whole genome shotgun (WGS) entry which is preliminary data.</text>
</comment>
<dbReference type="InterPro" id="IPR050951">
    <property type="entry name" value="Retrovirus_Pol_polyprotein"/>
</dbReference>
<dbReference type="PANTHER" id="PTHR37984">
    <property type="entry name" value="PROTEIN CBG26694"/>
    <property type="match status" value="1"/>
</dbReference>
<evidence type="ECO:0000256" key="3">
    <source>
        <dbReference type="SAM" id="Phobius"/>
    </source>
</evidence>
<reference evidence="5 6" key="1">
    <citation type="submission" date="2016-03" db="EMBL/GenBank/DDBJ databases">
        <title>EvidentialGene: Evidence-directed Construction of Genes on Genomes.</title>
        <authorList>
            <person name="Gilbert D.G."/>
            <person name="Choi J.-H."/>
            <person name="Mockaitis K."/>
            <person name="Colbourne J."/>
            <person name="Pfrender M."/>
        </authorList>
    </citation>
    <scope>NUCLEOTIDE SEQUENCE [LARGE SCALE GENOMIC DNA]</scope>
    <source>
        <strain evidence="5 6">Xinb3</strain>
        <tissue evidence="5">Complete organism</tissue>
    </source>
</reference>
<keyword evidence="3" id="KW-1133">Transmembrane helix</keyword>
<evidence type="ECO:0000256" key="1">
    <source>
        <dbReference type="ARBA" id="ARBA00012493"/>
    </source>
</evidence>
<dbReference type="Proteomes" id="UP000076858">
    <property type="component" value="Unassembled WGS sequence"/>
</dbReference>
<dbReference type="SUPFAM" id="SSF56672">
    <property type="entry name" value="DNA/RNA polymerases"/>
    <property type="match status" value="1"/>
</dbReference>
<keyword evidence="3" id="KW-0812">Transmembrane</keyword>
<dbReference type="GO" id="GO:0003676">
    <property type="term" value="F:nucleic acid binding"/>
    <property type="evidence" value="ECO:0007669"/>
    <property type="project" value="InterPro"/>
</dbReference>
<dbReference type="GO" id="GO:0015074">
    <property type="term" value="P:DNA integration"/>
    <property type="evidence" value="ECO:0007669"/>
    <property type="project" value="InterPro"/>
</dbReference>
<evidence type="ECO:0000256" key="2">
    <source>
        <dbReference type="SAM" id="MobiDB-lite"/>
    </source>
</evidence>
<dbReference type="InterPro" id="IPR036397">
    <property type="entry name" value="RNaseH_sf"/>
</dbReference>
<dbReference type="SUPFAM" id="SSF53098">
    <property type="entry name" value="Ribonuclease H-like"/>
    <property type="match status" value="1"/>
</dbReference>
<accession>A0A162DBL6</accession>
<sequence>MSAIGSAGDVSQDYMVIDIPEDKIQLLSHAHLIALVQRQSQLFRTAIKREKSAHDSEHEAHMEEDRHRRFDVRPRRHSEVPEELERYRDRECRCPINVSCLDKMAGDISYRDFFTWRNKWDDFCNLQRIAEYPKREQACMTLSLEMLQTVEMIERHVRKNRRLVLDRFEFKEYRQERSATFDEFYIGLSTCKNESLLSRSGATSVNVLKKPDEKGNRSRTHSLRRGEYKDRPKCGNCGHPPHDAGKDCPAKGRDCHSCGKSGHFSTVFEKHKAKSEKQVASCKKLASICLAHIAAARHAPTIEVGIHSRSGEHLYTATAIPDTGAEATVASMAILQLLGEDVNNLLQRGVDNLTAANNSSLKCAGRLRDKVKGLLDEMQTNNIIAPVTQPTSWTHPLVVVGEPNGKLRICVDMTKLNRYVKRPYYPLVSPKDAVASITSGAKMLSTFDALHGYWQIPLDEESQLLTTIITPMAAALGYLPNLHCVVDDMLSAHEDLPSHYSAVREILILCRKNQITLGAAKFKFAASSVPFTGYVVGSDGVATDPEKLSAIADFPRPVNITQLRSFLGLAGQLVDFSDEIADAAGPLRPLLRQGNEFMWSADQEEAFETTDASRKKRPWIHLASTPGQPLEAHPMRITIRVGHREPLWHGEARAVGGGLGHEKVPSLSYCVENPLLQRLKEKLRRCVFPTIWRRGKDHAIPDALSRAPVADPKPENLLDSGLVAQARIAVFNNVAAIESDEDDGPLHLPDPLLADLRSAASSDADYYALIATIQDGSRLVKRSCRSQSAAFGNAHQGVERTKRRARQLVYWLGLSSDMTNTVRACEICQKALPSLQREPLIFDPSPSCVFEDISIDIFCHAGNHYLIYANRLSGLPAVFESVKRDLCSHDVIRSCMRCFADFGVPVRVRSDGGTNQTSAETLTFFEKWGVTSVNSTPHYPQSNGHAEAAGKAMKNLVQKAALNGHLDTDAFQQGLLEWRNTPREAGLSPAEIVFGHPIRSILPAHHTAFASKWRELMDLGKPNQENKEYTKNTELTRFNKKIISWQHCRLNDQAEQVKDAYDQHARPLRPLRVSDSVRVQDADSKRWDKQGVIVSVGASGDYRIKMLSGRVYWRNKRFLRLVCPPLAVAADPADPSPAVDADREDAVPPSPDHLSGQRRRHVKFDLPPRRSTHKRNPEVHILLLILIIVCLSICYVMKTWWGAFIVSA</sequence>
<dbReference type="InterPro" id="IPR043502">
    <property type="entry name" value="DNA/RNA_pol_sf"/>
</dbReference>
<dbReference type="Gene3D" id="3.10.10.10">
    <property type="entry name" value="HIV Type 1 Reverse Transcriptase, subunit A, domain 1"/>
    <property type="match status" value="1"/>
</dbReference>
<dbReference type="GO" id="GO:0042575">
    <property type="term" value="C:DNA polymerase complex"/>
    <property type="evidence" value="ECO:0007669"/>
    <property type="project" value="UniProtKB-ARBA"/>
</dbReference>
<dbReference type="CDD" id="cd01647">
    <property type="entry name" value="RT_LTR"/>
    <property type="match status" value="1"/>
</dbReference>
<gene>
    <name evidence="5" type="ORF">APZ42_031433</name>
</gene>
<dbReference type="PROSITE" id="PS50994">
    <property type="entry name" value="INTEGRASE"/>
    <property type="match status" value="1"/>
</dbReference>
<evidence type="ECO:0000313" key="5">
    <source>
        <dbReference type="EMBL" id="KZS05415.1"/>
    </source>
</evidence>
<proteinExistence type="predicted"/>
<dbReference type="Gene3D" id="1.10.340.70">
    <property type="match status" value="1"/>
</dbReference>
<protein>
    <recommendedName>
        <fullName evidence="1">RNA-directed DNA polymerase</fullName>
        <ecNumber evidence="1">2.7.7.49</ecNumber>
    </recommendedName>
</protein>
<evidence type="ECO:0000259" key="4">
    <source>
        <dbReference type="PROSITE" id="PS50994"/>
    </source>
</evidence>
<keyword evidence="3" id="KW-0472">Membrane</keyword>